<dbReference type="STRING" id="145388.A0A0D2N2I1"/>
<keyword evidence="2 5" id="KW-0808">Transferase</keyword>
<gene>
    <name evidence="5" type="ORF">MNEG_7554</name>
</gene>
<dbReference type="Gene3D" id="3.40.50.1370">
    <property type="entry name" value="Aspartate/ornithine carbamoyltransferase"/>
    <property type="match status" value="2"/>
</dbReference>
<comment type="similarity">
    <text evidence="1">Belongs to the aspartate/ornithine carbamoyltransferase superfamily. ATCase family.</text>
</comment>
<dbReference type="FunFam" id="3.40.50.1370:FF:000001">
    <property type="entry name" value="Aspartate carbamoyltransferase"/>
    <property type="match status" value="1"/>
</dbReference>
<dbReference type="GO" id="GO:0016597">
    <property type="term" value="F:amino acid binding"/>
    <property type="evidence" value="ECO:0007669"/>
    <property type="project" value="InterPro"/>
</dbReference>
<dbReference type="InterPro" id="IPR036901">
    <property type="entry name" value="Asp/Orn_carbamoylTrfase_sf"/>
</dbReference>
<feature type="domain" description="Aspartate/ornithine carbamoyltransferase carbamoyl-P binding" evidence="4">
    <location>
        <begin position="56"/>
        <end position="198"/>
    </location>
</feature>
<dbReference type="GO" id="GO:0006520">
    <property type="term" value="P:amino acid metabolic process"/>
    <property type="evidence" value="ECO:0007669"/>
    <property type="project" value="InterPro"/>
</dbReference>
<evidence type="ECO:0000256" key="1">
    <source>
        <dbReference type="ARBA" id="ARBA00008896"/>
    </source>
</evidence>
<proteinExistence type="inferred from homology"/>
<dbReference type="EC" id="2.1.3.2" evidence="5"/>
<reference evidence="5 6" key="1">
    <citation type="journal article" date="2013" name="BMC Genomics">
        <title>Reconstruction of the lipid metabolism for the microalga Monoraphidium neglectum from its genome sequence reveals characteristics suitable for biofuel production.</title>
        <authorList>
            <person name="Bogen C."/>
            <person name="Al-Dilaimi A."/>
            <person name="Albersmeier A."/>
            <person name="Wichmann J."/>
            <person name="Grundmann M."/>
            <person name="Rupp O."/>
            <person name="Lauersen K.J."/>
            <person name="Blifernez-Klassen O."/>
            <person name="Kalinowski J."/>
            <person name="Goesmann A."/>
            <person name="Mussgnug J.H."/>
            <person name="Kruse O."/>
        </authorList>
    </citation>
    <scope>NUCLEOTIDE SEQUENCE [LARGE SCALE GENOMIC DNA]</scope>
    <source>
        <strain evidence="5 6">SAG 48.87</strain>
    </source>
</reference>
<dbReference type="InterPro" id="IPR006130">
    <property type="entry name" value="Asp/Orn_carbamoylTrfase"/>
</dbReference>
<protein>
    <submittedName>
        <fullName evidence="5">Aspartate carbamoyltransferase catalytic subunit</fullName>
        <ecNumber evidence="5">2.1.3.2</ecNumber>
    </submittedName>
</protein>
<name>A0A0D2N2I1_9CHLO</name>
<dbReference type="PRINTS" id="PR00100">
    <property type="entry name" value="AOTCASE"/>
</dbReference>
<accession>A0A0D2N2I1</accession>
<dbReference type="OrthoDB" id="1924069at2759"/>
<dbReference type="KEGG" id="mng:MNEG_7554"/>
<dbReference type="InterPro" id="IPR006132">
    <property type="entry name" value="Asp/Orn_carbamoyltranf_P-bd"/>
</dbReference>
<keyword evidence="3" id="KW-0665">Pyrimidine biosynthesis</keyword>
<dbReference type="GO" id="GO:0004070">
    <property type="term" value="F:aspartate carbamoyltransferase activity"/>
    <property type="evidence" value="ECO:0007669"/>
    <property type="project" value="UniProtKB-EC"/>
</dbReference>
<dbReference type="PANTHER" id="PTHR45753">
    <property type="entry name" value="ORNITHINE CARBAMOYLTRANSFERASE, MITOCHONDRIAL"/>
    <property type="match status" value="1"/>
</dbReference>
<evidence type="ECO:0000313" key="5">
    <source>
        <dbReference type="EMBL" id="KIZ00406.1"/>
    </source>
</evidence>
<sequence>MVPQLRAIQNANGQQHRAAVPATAARAGLPRRTPRGPLAVRAFVAEDKNWHKLDVKHVIQAQQFGREAIDVIFREAELMEKVRPGTPESKMLEGRIMATLFYEPSTRTRLSFESAMARLGGTVLSTESAGEYSSAAKGETLEDTIRTVEAYADCIVLRHFQEGSALRAAGAASIPILNAGDGPGQHPSQALLDLYSIKKEIGRLDNVKIGMVGDLLNGRTVRRAAA</sequence>
<dbReference type="Pfam" id="PF02729">
    <property type="entry name" value="OTCace_N"/>
    <property type="match status" value="1"/>
</dbReference>
<dbReference type="PANTHER" id="PTHR45753:SF6">
    <property type="entry name" value="ASPARTATE CARBAMOYLTRANSFERASE"/>
    <property type="match status" value="1"/>
</dbReference>
<dbReference type="PROSITE" id="PS00097">
    <property type="entry name" value="CARBAMOYLTRANSFERASE"/>
    <property type="match status" value="1"/>
</dbReference>
<dbReference type="RefSeq" id="XP_013899425.1">
    <property type="nucleotide sequence ID" value="XM_014043971.1"/>
</dbReference>
<keyword evidence="6" id="KW-1185">Reference proteome</keyword>
<dbReference type="PRINTS" id="PR00101">
    <property type="entry name" value="ATCASE"/>
</dbReference>
<evidence type="ECO:0000256" key="2">
    <source>
        <dbReference type="ARBA" id="ARBA00022679"/>
    </source>
</evidence>
<evidence type="ECO:0000256" key="3">
    <source>
        <dbReference type="ARBA" id="ARBA00022975"/>
    </source>
</evidence>
<dbReference type="Proteomes" id="UP000054498">
    <property type="component" value="Unassembled WGS sequence"/>
</dbReference>
<dbReference type="SUPFAM" id="SSF53671">
    <property type="entry name" value="Aspartate/ornithine carbamoyltransferase"/>
    <property type="match status" value="1"/>
</dbReference>
<organism evidence="5 6">
    <name type="scientific">Monoraphidium neglectum</name>
    <dbReference type="NCBI Taxonomy" id="145388"/>
    <lineage>
        <taxon>Eukaryota</taxon>
        <taxon>Viridiplantae</taxon>
        <taxon>Chlorophyta</taxon>
        <taxon>core chlorophytes</taxon>
        <taxon>Chlorophyceae</taxon>
        <taxon>CS clade</taxon>
        <taxon>Sphaeropleales</taxon>
        <taxon>Selenastraceae</taxon>
        <taxon>Monoraphidium</taxon>
    </lineage>
</organism>
<evidence type="ECO:0000313" key="6">
    <source>
        <dbReference type="Proteomes" id="UP000054498"/>
    </source>
</evidence>
<dbReference type="AlphaFoldDB" id="A0A0D2N2I1"/>
<dbReference type="EMBL" id="KK101565">
    <property type="protein sequence ID" value="KIZ00406.1"/>
    <property type="molecule type" value="Genomic_DNA"/>
</dbReference>
<dbReference type="GO" id="GO:0006221">
    <property type="term" value="P:pyrimidine nucleotide biosynthetic process"/>
    <property type="evidence" value="ECO:0007669"/>
    <property type="project" value="UniProtKB-KW"/>
</dbReference>
<dbReference type="GeneID" id="25740430"/>
<evidence type="ECO:0000259" key="4">
    <source>
        <dbReference type="Pfam" id="PF02729"/>
    </source>
</evidence>